<keyword evidence="1" id="KW-1133">Transmembrane helix</keyword>
<evidence type="ECO:0000313" key="3">
    <source>
        <dbReference type="Proteomes" id="UP000054359"/>
    </source>
</evidence>
<gene>
    <name evidence="2" type="ORF">X975_10223</name>
</gene>
<evidence type="ECO:0000256" key="1">
    <source>
        <dbReference type="SAM" id="Phobius"/>
    </source>
</evidence>
<name>A0A087TBT1_STEMI</name>
<keyword evidence="1" id="KW-0812">Transmembrane</keyword>
<keyword evidence="1" id="KW-0472">Membrane</keyword>
<feature type="non-terminal residue" evidence="2">
    <location>
        <position position="157"/>
    </location>
</feature>
<evidence type="ECO:0000313" key="2">
    <source>
        <dbReference type="EMBL" id="KFM62570.1"/>
    </source>
</evidence>
<protein>
    <submittedName>
        <fullName evidence="2">Uncharacterized protein</fullName>
    </submittedName>
</protein>
<dbReference type="Proteomes" id="UP000054359">
    <property type="component" value="Unassembled WGS sequence"/>
</dbReference>
<organism evidence="2 3">
    <name type="scientific">Stegodyphus mimosarum</name>
    <name type="common">African social velvet spider</name>
    <dbReference type="NCBI Taxonomy" id="407821"/>
    <lineage>
        <taxon>Eukaryota</taxon>
        <taxon>Metazoa</taxon>
        <taxon>Ecdysozoa</taxon>
        <taxon>Arthropoda</taxon>
        <taxon>Chelicerata</taxon>
        <taxon>Arachnida</taxon>
        <taxon>Araneae</taxon>
        <taxon>Araneomorphae</taxon>
        <taxon>Entelegynae</taxon>
        <taxon>Eresoidea</taxon>
        <taxon>Eresidae</taxon>
        <taxon>Stegodyphus</taxon>
    </lineage>
</organism>
<dbReference type="OrthoDB" id="414175at2759"/>
<sequence length="157" mass="18313">MEICGAFQNRVFLFLCACLSGILFALVWRKYEQTVQFSLVRSHYTSSLRNSNYNLWLQKKNLTRQLISEEILSYSKNTHSLHTENSFLHNETPVLCLIFVNSHKGAEAIKETWAKHCNIVTFFGRFVDENIPVMKVPPVTSFEGFCYAFTHVFKKYD</sequence>
<dbReference type="EMBL" id="KK114496">
    <property type="protein sequence ID" value="KFM62570.1"/>
    <property type="molecule type" value="Genomic_DNA"/>
</dbReference>
<proteinExistence type="predicted"/>
<dbReference type="STRING" id="407821.A0A087TBT1"/>
<reference evidence="2 3" key="1">
    <citation type="submission" date="2013-11" db="EMBL/GenBank/DDBJ databases">
        <title>Genome sequencing of Stegodyphus mimosarum.</title>
        <authorList>
            <person name="Bechsgaard J."/>
        </authorList>
    </citation>
    <scope>NUCLEOTIDE SEQUENCE [LARGE SCALE GENOMIC DNA]</scope>
</reference>
<accession>A0A087TBT1</accession>
<feature type="transmembrane region" description="Helical" evidence="1">
    <location>
        <begin position="12"/>
        <end position="31"/>
    </location>
</feature>
<keyword evidence="3" id="KW-1185">Reference proteome</keyword>
<dbReference type="AlphaFoldDB" id="A0A087TBT1"/>